<feature type="region of interest" description="Disordered" evidence="1">
    <location>
        <begin position="1"/>
        <end position="27"/>
    </location>
</feature>
<dbReference type="GO" id="GO:0070988">
    <property type="term" value="P:demethylation"/>
    <property type="evidence" value="ECO:0007669"/>
    <property type="project" value="InterPro"/>
</dbReference>
<proteinExistence type="predicted"/>
<dbReference type="GO" id="GO:0016491">
    <property type="term" value="F:oxidoreductase activity"/>
    <property type="evidence" value="ECO:0007669"/>
    <property type="project" value="TreeGrafter"/>
</dbReference>
<evidence type="ECO:0000259" key="2">
    <source>
        <dbReference type="PROSITE" id="PS51471"/>
    </source>
</evidence>
<dbReference type="InterPro" id="IPR037151">
    <property type="entry name" value="AlkB-like_sf"/>
</dbReference>
<evidence type="ECO:0000313" key="3">
    <source>
        <dbReference type="EMBL" id="CAA9480752.1"/>
    </source>
</evidence>
<sequence length="201" mass="22558">MAAREADSAPAGDLYGPPRPAEPSPLPEGLVYREEFVTAEEERGLLDLLDALDFQPVVMRGRTARRSVRHFGLEYSYQRKELAPTDPLPEPMLWLRDRCAQLMERDPEDLVQVLVGRYPAGAGIGWHHDAPIFGPAIAGVSLLARCRMRFQRGSGGERVVAELELEPRSAYLLSGSARWSWQHSISATEALRYSITFRTLR</sequence>
<name>A0A6J4RYS6_9ACTN</name>
<dbReference type="GO" id="GO:0032451">
    <property type="term" value="F:demethylase activity"/>
    <property type="evidence" value="ECO:0007669"/>
    <property type="project" value="TreeGrafter"/>
</dbReference>
<evidence type="ECO:0000256" key="1">
    <source>
        <dbReference type="SAM" id="MobiDB-lite"/>
    </source>
</evidence>
<dbReference type="AlphaFoldDB" id="A0A6J4RYS6"/>
<organism evidence="3">
    <name type="scientific">uncultured Solirubrobacterales bacterium</name>
    <dbReference type="NCBI Taxonomy" id="768556"/>
    <lineage>
        <taxon>Bacteria</taxon>
        <taxon>Bacillati</taxon>
        <taxon>Actinomycetota</taxon>
        <taxon>Thermoleophilia</taxon>
        <taxon>Solirubrobacterales</taxon>
        <taxon>environmental samples</taxon>
    </lineage>
</organism>
<dbReference type="InterPro" id="IPR005123">
    <property type="entry name" value="Oxoglu/Fe-dep_dioxygenase_dom"/>
</dbReference>
<dbReference type="PANTHER" id="PTHR12463:SF1">
    <property type="entry name" value="2-OXOGLUTARATE AND FE-DEPENDENT OXYGENASE FAMILY PROTEIN"/>
    <property type="match status" value="1"/>
</dbReference>
<dbReference type="EMBL" id="CADCVU010000012">
    <property type="protein sequence ID" value="CAA9480752.1"/>
    <property type="molecule type" value="Genomic_DNA"/>
</dbReference>
<dbReference type="PANTHER" id="PTHR12463">
    <property type="entry name" value="OXYGENASE-RELATED"/>
    <property type="match status" value="1"/>
</dbReference>
<reference evidence="3" key="1">
    <citation type="submission" date="2020-02" db="EMBL/GenBank/DDBJ databases">
        <authorList>
            <person name="Meier V. D."/>
        </authorList>
    </citation>
    <scope>NUCLEOTIDE SEQUENCE</scope>
    <source>
        <strain evidence="3">AVDCRST_MAG45</strain>
    </source>
</reference>
<accession>A0A6J4RYS6</accession>
<dbReference type="Pfam" id="PF13532">
    <property type="entry name" value="2OG-FeII_Oxy_2"/>
    <property type="match status" value="1"/>
</dbReference>
<dbReference type="Gene3D" id="2.60.120.590">
    <property type="entry name" value="Alpha-ketoglutarate-dependent dioxygenase AlkB-like"/>
    <property type="match status" value="1"/>
</dbReference>
<dbReference type="InterPro" id="IPR032857">
    <property type="entry name" value="ALKBH4"/>
</dbReference>
<feature type="compositionally biased region" description="Pro residues" evidence="1">
    <location>
        <begin position="17"/>
        <end position="26"/>
    </location>
</feature>
<dbReference type="SUPFAM" id="SSF51197">
    <property type="entry name" value="Clavaminate synthase-like"/>
    <property type="match status" value="1"/>
</dbReference>
<gene>
    <name evidence="3" type="ORF">AVDCRST_MAG45-154</name>
</gene>
<protein>
    <recommendedName>
        <fullName evidence="2">Fe2OG dioxygenase domain-containing protein</fullName>
    </recommendedName>
</protein>
<dbReference type="InterPro" id="IPR027450">
    <property type="entry name" value="AlkB-like"/>
</dbReference>
<dbReference type="PROSITE" id="PS51471">
    <property type="entry name" value="FE2OG_OXY"/>
    <property type="match status" value="1"/>
</dbReference>
<feature type="domain" description="Fe2OG dioxygenase" evidence="2">
    <location>
        <begin position="109"/>
        <end position="201"/>
    </location>
</feature>